<dbReference type="InterPro" id="IPR038186">
    <property type="entry name" value="CHAD_dom_sf"/>
</dbReference>
<name>A0A6G4UBT3_9ACTN</name>
<dbReference type="PANTHER" id="PTHR39339:SF1">
    <property type="entry name" value="CHAD DOMAIN-CONTAINING PROTEIN"/>
    <property type="match status" value="1"/>
</dbReference>
<comment type="caution">
    <text evidence="2">The sequence shown here is derived from an EMBL/GenBank/DDBJ whole genome shotgun (WGS) entry which is preliminary data.</text>
</comment>
<dbReference type="AlphaFoldDB" id="A0A6G4UBT3"/>
<organism evidence="2 3">
    <name type="scientific">Streptomyces coryli</name>
    <dbReference type="NCBI Taxonomy" id="1128680"/>
    <lineage>
        <taxon>Bacteria</taxon>
        <taxon>Bacillati</taxon>
        <taxon>Actinomycetota</taxon>
        <taxon>Actinomycetes</taxon>
        <taxon>Kitasatosporales</taxon>
        <taxon>Streptomycetaceae</taxon>
        <taxon>Streptomyces</taxon>
    </lineage>
</organism>
<feature type="domain" description="CHAD" evidence="1">
    <location>
        <begin position="4"/>
        <end position="289"/>
    </location>
</feature>
<dbReference type="PANTHER" id="PTHR39339">
    <property type="entry name" value="SLR1444 PROTEIN"/>
    <property type="match status" value="1"/>
</dbReference>
<dbReference type="EMBL" id="JAAKZV010000262">
    <property type="protein sequence ID" value="NGN69136.1"/>
    <property type="molecule type" value="Genomic_DNA"/>
</dbReference>
<protein>
    <submittedName>
        <fullName evidence="2">CHAD domain-containing protein</fullName>
    </submittedName>
</protein>
<dbReference type="RefSeq" id="WP_165243794.1">
    <property type="nucleotide sequence ID" value="NZ_JAAKZV010000262.1"/>
</dbReference>
<proteinExistence type="predicted"/>
<dbReference type="Proteomes" id="UP000481583">
    <property type="component" value="Unassembled WGS sequence"/>
</dbReference>
<gene>
    <name evidence="2" type="ORF">G5C51_35270</name>
</gene>
<evidence type="ECO:0000313" key="3">
    <source>
        <dbReference type="Proteomes" id="UP000481583"/>
    </source>
</evidence>
<reference evidence="2 3" key="1">
    <citation type="submission" date="2020-02" db="EMBL/GenBank/DDBJ databases">
        <title>Whole-genome analyses of novel actinobacteria.</title>
        <authorList>
            <person name="Sahin N."/>
        </authorList>
    </citation>
    <scope>NUCLEOTIDE SEQUENCE [LARGE SCALE GENOMIC DNA]</scope>
    <source>
        <strain evidence="2 3">A7024</strain>
    </source>
</reference>
<keyword evidence="3" id="KW-1185">Reference proteome</keyword>
<accession>A0A6G4UBT3</accession>
<dbReference type="PROSITE" id="PS51708">
    <property type="entry name" value="CHAD"/>
    <property type="match status" value="1"/>
</dbReference>
<feature type="non-terminal residue" evidence="2">
    <location>
        <position position="1"/>
    </location>
</feature>
<sequence length="297" mass="32824">VPPPPTAGDHILDYLRAQVTAIVELDPAVRRDLPDSVHRMRVATRRLRSAFRSYRKLLDRAVTDPVGEELKWLAAELGIDRDREVLTGRIQAGLDGLPRHLAVGPVRGRLRTWSAARRQGSRRRLIAVLDGKRYLALLDTLDALLAEPPLRPAAAKPPEAVIPDVVRGDFDRLAGFVADALARPSSAEKDLAMHEARKAAKRTRYSAEAARVPVGKPAKRFAARMTEIQELLGDHQDSVVVREALRDLAAQSAAAGENAFTFGLLYGREEARSAECERELPGLWERVSEPALRRELG</sequence>
<evidence type="ECO:0000259" key="1">
    <source>
        <dbReference type="PROSITE" id="PS51708"/>
    </source>
</evidence>
<dbReference type="Gene3D" id="1.40.20.10">
    <property type="entry name" value="CHAD domain"/>
    <property type="match status" value="1"/>
</dbReference>
<dbReference type="InterPro" id="IPR007899">
    <property type="entry name" value="CHAD_dom"/>
</dbReference>
<evidence type="ECO:0000313" key="2">
    <source>
        <dbReference type="EMBL" id="NGN69136.1"/>
    </source>
</evidence>
<dbReference type="Pfam" id="PF05235">
    <property type="entry name" value="CHAD"/>
    <property type="match status" value="1"/>
</dbReference>
<dbReference type="SMART" id="SM00880">
    <property type="entry name" value="CHAD"/>
    <property type="match status" value="1"/>
</dbReference>